<dbReference type="EMBL" id="AMZH03024332">
    <property type="protein sequence ID" value="RRT35910.1"/>
    <property type="molecule type" value="Genomic_DNA"/>
</dbReference>
<reference evidence="1 2" key="1">
    <citation type="journal article" date="2014" name="Agronomy (Basel)">
        <title>A Draft Genome Sequence for Ensete ventricosum, the Drought-Tolerant Tree Against Hunger.</title>
        <authorList>
            <person name="Harrison J."/>
            <person name="Moore K.A."/>
            <person name="Paszkiewicz K."/>
            <person name="Jones T."/>
            <person name="Grant M."/>
            <person name="Ambacheew D."/>
            <person name="Muzemil S."/>
            <person name="Studholme D.J."/>
        </authorList>
    </citation>
    <scope>NUCLEOTIDE SEQUENCE [LARGE SCALE GENOMIC DNA]</scope>
</reference>
<name>A0A426X8Z7_ENSVE</name>
<organism evidence="1 2">
    <name type="scientific">Ensete ventricosum</name>
    <name type="common">Abyssinian banana</name>
    <name type="synonym">Musa ensete</name>
    <dbReference type="NCBI Taxonomy" id="4639"/>
    <lineage>
        <taxon>Eukaryota</taxon>
        <taxon>Viridiplantae</taxon>
        <taxon>Streptophyta</taxon>
        <taxon>Embryophyta</taxon>
        <taxon>Tracheophyta</taxon>
        <taxon>Spermatophyta</taxon>
        <taxon>Magnoliopsida</taxon>
        <taxon>Liliopsida</taxon>
        <taxon>Zingiberales</taxon>
        <taxon>Musaceae</taxon>
        <taxon>Ensete</taxon>
    </lineage>
</organism>
<accession>A0A426X8Z7</accession>
<feature type="non-terminal residue" evidence="1">
    <location>
        <position position="1"/>
    </location>
</feature>
<sequence>VVKAAMVQFPGCGCNRGKKGRWSARLLQRKTTVVWSERLLLVMFSSLLAAIKVDGSERSLRAVMKIDGNEKSMLVVLVPQGITVGYDKGRWQREIVAGSVVQ</sequence>
<dbReference type="AlphaFoldDB" id="A0A426X8Z7"/>
<dbReference type="Proteomes" id="UP000287651">
    <property type="component" value="Unassembled WGS sequence"/>
</dbReference>
<gene>
    <name evidence="1" type="ORF">B296_00058497</name>
</gene>
<evidence type="ECO:0000313" key="2">
    <source>
        <dbReference type="Proteomes" id="UP000287651"/>
    </source>
</evidence>
<proteinExistence type="predicted"/>
<protein>
    <submittedName>
        <fullName evidence="1">Uncharacterized protein</fullName>
    </submittedName>
</protein>
<comment type="caution">
    <text evidence="1">The sequence shown here is derived from an EMBL/GenBank/DDBJ whole genome shotgun (WGS) entry which is preliminary data.</text>
</comment>
<evidence type="ECO:0000313" key="1">
    <source>
        <dbReference type="EMBL" id="RRT35910.1"/>
    </source>
</evidence>